<accession>A0A392V629</accession>
<name>A0A392V629_9FABA</name>
<dbReference type="Proteomes" id="UP000265520">
    <property type="component" value="Unassembled WGS sequence"/>
</dbReference>
<sequence>VTVDLLSGGCA</sequence>
<proteinExistence type="predicted"/>
<keyword evidence="2" id="KW-1185">Reference proteome</keyword>
<protein>
    <submittedName>
        <fullName evidence="1">Uncharacterized protein</fullName>
    </submittedName>
</protein>
<evidence type="ECO:0000313" key="1">
    <source>
        <dbReference type="EMBL" id="MCI82295.1"/>
    </source>
</evidence>
<feature type="non-terminal residue" evidence="1">
    <location>
        <position position="1"/>
    </location>
</feature>
<reference evidence="1 2" key="1">
    <citation type="journal article" date="2018" name="Front. Plant Sci.">
        <title>Red Clover (Trifolium pratense) and Zigzag Clover (T. medium) - A Picture of Genomic Similarities and Differences.</title>
        <authorList>
            <person name="Dluhosova J."/>
            <person name="Istvanek J."/>
            <person name="Nedelnik J."/>
            <person name="Repkova J."/>
        </authorList>
    </citation>
    <scope>NUCLEOTIDE SEQUENCE [LARGE SCALE GENOMIC DNA]</scope>
    <source>
        <strain evidence="2">cv. 10/8</strain>
        <tissue evidence="1">Leaf</tissue>
    </source>
</reference>
<evidence type="ECO:0000313" key="2">
    <source>
        <dbReference type="Proteomes" id="UP000265520"/>
    </source>
</evidence>
<organism evidence="1 2">
    <name type="scientific">Trifolium medium</name>
    <dbReference type="NCBI Taxonomy" id="97028"/>
    <lineage>
        <taxon>Eukaryota</taxon>
        <taxon>Viridiplantae</taxon>
        <taxon>Streptophyta</taxon>
        <taxon>Embryophyta</taxon>
        <taxon>Tracheophyta</taxon>
        <taxon>Spermatophyta</taxon>
        <taxon>Magnoliopsida</taxon>
        <taxon>eudicotyledons</taxon>
        <taxon>Gunneridae</taxon>
        <taxon>Pentapetalae</taxon>
        <taxon>rosids</taxon>
        <taxon>fabids</taxon>
        <taxon>Fabales</taxon>
        <taxon>Fabaceae</taxon>
        <taxon>Papilionoideae</taxon>
        <taxon>50 kb inversion clade</taxon>
        <taxon>NPAAA clade</taxon>
        <taxon>Hologalegina</taxon>
        <taxon>IRL clade</taxon>
        <taxon>Trifolieae</taxon>
        <taxon>Trifolium</taxon>
    </lineage>
</organism>
<dbReference type="EMBL" id="LXQA011039931">
    <property type="protein sequence ID" value="MCI82295.1"/>
    <property type="molecule type" value="Genomic_DNA"/>
</dbReference>
<comment type="caution">
    <text evidence="1">The sequence shown here is derived from an EMBL/GenBank/DDBJ whole genome shotgun (WGS) entry which is preliminary data.</text>
</comment>